<evidence type="ECO:0000256" key="1">
    <source>
        <dbReference type="ARBA" id="ARBA00001961"/>
    </source>
</evidence>
<reference evidence="7 8" key="1">
    <citation type="submission" date="2024-02" db="EMBL/GenBank/DDBJ databases">
        <title>High-quality chromosome-scale genome assembly of Pensacola bahiagrass (Paspalum notatum Flugge var. saurae).</title>
        <authorList>
            <person name="Vega J.M."/>
            <person name="Podio M."/>
            <person name="Orjuela J."/>
            <person name="Siena L.A."/>
            <person name="Pessino S.C."/>
            <person name="Combes M.C."/>
            <person name="Mariac C."/>
            <person name="Albertini E."/>
            <person name="Pupilli F."/>
            <person name="Ortiz J.P.A."/>
            <person name="Leblanc O."/>
        </authorList>
    </citation>
    <scope>NUCLEOTIDE SEQUENCE [LARGE SCALE GENOMIC DNA]</scope>
    <source>
        <strain evidence="7">R1</strain>
        <tissue evidence="7">Leaf</tissue>
    </source>
</reference>
<dbReference type="Pfam" id="PF03171">
    <property type="entry name" value="2OG-FeII_Oxy"/>
    <property type="match status" value="1"/>
</dbReference>
<dbReference type="Proteomes" id="UP001341281">
    <property type="component" value="Chromosome 10"/>
</dbReference>
<evidence type="ECO:0000256" key="5">
    <source>
        <dbReference type="RuleBase" id="RU003682"/>
    </source>
</evidence>
<name>A0AAQ3XGA1_PASNO</name>
<dbReference type="InterPro" id="IPR026992">
    <property type="entry name" value="DIOX_N"/>
</dbReference>
<dbReference type="SUPFAM" id="SSF51197">
    <property type="entry name" value="Clavaminate synthase-like"/>
    <property type="match status" value="1"/>
</dbReference>
<dbReference type="GO" id="GO:0046872">
    <property type="term" value="F:metal ion binding"/>
    <property type="evidence" value="ECO:0007669"/>
    <property type="project" value="UniProtKB-KW"/>
</dbReference>
<evidence type="ECO:0000256" key="2">
    <source>
        <dbReference type="ARBA" id="ARBA00022723"/>
    </source>
</evidence>
<dbReference type="EMBL" id="CP144754">
    <property type="protein sequence ID" value="WVZ96986.1"/>
    <property type="molecule type" value="Genomic_DNA"/>
</dbReference>
<evidence type="ECO:0000256" key="3">
    <source>
        <dbReference type="ARBA" id="ARBA00023002"/>
    </source>
</evidence>
<protein>
    <recommendedName>
        <fullName evidence="6">Fe2OG dioxygenase domain-containing protein</fullName>
    </recommendedName>
</protein>
<dbReference type="InterPro" id="IPR005123">
    <property type="entry name" value="Oxoglu/Fe-dep_dioxygenase_dom"/>
</dbReference>
<feature type="domain" description="Fe2OG dioxygenase" evidence="6">
    <location>
        <begin position="205"/>
        <end position="305"/>
    </location>
</feature>
<evidence type="ECO:0000259" key="6">
    <source>
        <dbReference type="PROSITE" id="PS51471"/>
    </source>
</evidence>
<sequence>MVVLAKGELEQIALPSVQRGVAPPPPLAAVPEINLAAATAGDAEARSAAARAVARACEEHGFFKVTGHGVPAPLLARVEAAAAAFFALPQRDKERAAATVAPPAAAGSSFGYASKRIGAHGDLGWVEYLLLGVTAGAGAATAPVALAGAPMSASADAPPCCFREVLSEYIGAVRGLTCRVLELMAEGLGLGATPDVFTRLVLDGESDSMLRVNHYPPAPRPGLTGFGAHTDPQIVSVLRSNAAAGLEISLPDGTWAAVPSDRDSFFVNVGDAMQVLTNGRFRSVRHRVTVSSARPRVSLIFFGGPPPRERLAPLPGLVDREGGRRRYREFTWKEYKTSVYRTKLADNRLCYFETATATS</sequence>
<dbReference type="InterPro" id="IPR044861">
    <property type="entry name" value="IPNS-like_FE2OG_OXY"/>
</dbReference>
<accession>A0AAQ3XGA1</accession>
<dbReference type="Gene3D" id="2.60.120.330">
    <property type="entry name" value="B-lactam Antibiotic, Isopenicillin N Synthase, Chain"/>
    <property type="match status" value="1"/>
</dbReference>
<dbReference type="PRINTS" id="PR00682">
    <property type="entry name" value="IPNSYNTHASE"/>
</dbReference>
<dbReference type="PROSITE" id="PS51471">
    <property type="entry name" value="FE2OG_OXY"/>
    <property type="match status" value="1"/>
</dbReference>
<dbReference type="GO" id="GO:0016491">
    <property type="term" value="F:oxidoreductase activity"/>
    <property type="evidence" value="ECO:0007669"/>
    <property type="project" value="UniProtKB-KW"/>
</dbReference>
<organism evidence="7 8">
    <name type="scientific">Paspalum notatum var. saurae</name>
    <dbReference type="NCBI Taxonomy" id="547442"/>
    <lineage>
        <taxon>Eukaryota</taxon>
        <taxon>Viridiplantae</taxon>
        <taxon>Streptophyta</taxon>
        <taxon>Embryophyta</taxon>
        <taxon>Tracheophyta</taxon>
        <taxon>Spermatophyta</taxon>
        <taxon>Magnoliopsida</taxon>
        <taxon>Liliopsida</taxon>
        <taxon>Poales</taxon>
        <taxon>Poaceae</taxon>
        <taxon>PACMAD clade</taxon>
        <taxon>Panicoideae</taxon>
        <taxon>Andropogonodae</taxon>
        <taxon>Paspaleae</taxon>
        <taxon>Paspalinae</taxon>
        <taxon>Paspalum</taxon>
    </lineage>
</organism>
<dbReference type="FunFam" id="2.60.120.330:FF:000027">
    <property type="entry name" value="Gibberellin 2-beta-dioxygenase"/>
    <property type="match status" value="1"/>
</dbReference>
<dbReference type="InterPro" id="IPR050231">
    <property type="entry name" value="Iron_ascorbate_oxido_reductase"/>
</dbReference>
<dbReference type="PANTHER" id="PTHR47990">
    <property type="entry name" value="2-OXOGLUTARATE (2OG) AND FE(II)-DEPENDENT OXYGENASE SUPERFAMILY PROTEIN-RELATED"/>
    <property type="match status" value="1"/>
</dbReference>
<dbReference type="AlphaFoldDB" id="A0AAQ3XGA1"/>
<dbReference type="Pfam" id="PF14226">
    <property type="entry name" value="DIOX_N"/>
    <property type="match status" value="1"/>
</dbReference>
<dbReference type="InterPro" id="IPR027443">
    <property type="entry name" value="IPNS-like_sf"/>
</dbReference>
<proteinExistence type="inferred from homology"/>
<evidence type="ECO:0000256" key="4">
    <source>
        <dbReference type="ARBA" id="ARBA00023004"/>
    </source>
</evidence>
<keyword evidence="4 5" id="KW-0408">Iron</keyword>
<keyword evidence="8" id="KW-1185">Reference proteome</keyword>
<comment type="similarity">
    <text evidence="5">Belongs to the iron/ascorbate-dependent oxidoreductase family.</text>
</comment>
<evidence type="ECO:0000313" key="7">
    <source>
        <dbReference type="EMBL" id="WVZ96986.1"/>
    </source>
</evidence>
<keyword evidence="2 5" id="KW-0479">Metal-binding</keyword>
<gene>
    <name evidence="7" type="ORF">U9M48_042557</name>
</gene>
<evidence type="ECO:0000313" key="8">
    <source>
        <dbReference type="Proteomes" id="UP001341281"/>
    </source>
</evidence>
<keyword evidence="3 5" id="KW-0560">Oxidoreductase</keyword>
<comment type="cofactor">
    <cofactor evidence="1">
        <name>L-ascorbate</name>
        <dbReference type="ChEBI" id="CHEBI:38290"/>
    </cofactor>
</comment>